<keyword evidence="1" id="KW-0547">Nucleotide-binding</keyword>
<dbReference type="GO" id="GO:0005525">
    <property type="term" value="F:GTP binding"/>
    <property type="evidence" value="ECO:0007669"/>
    <property type="project" value="InterPro"/>
</dbReference>
<dbReference type="InterPro" id="IPR020850">
    <property type="entry name" value="GED_dom"/>
</dbReference>
<dbReference type="InterPro" id="IPR022812">
    <property type="entry name" value="Dynamin"/>
</dbReference>
<name>A0AAW1DBF3_9HEMI</name>
<dbReference type="InterPro" id="IPR000375">
    <property type="entry name" value="Dynamin_stalk"/>
</dbReference>
<evidence type="ECO:0000256" key="2">
    <source>
        <dbReference type="ARBA" id="ARBA00023134"/>
    </source>
</evidence>
<dbReference type="GO" id="GO:0003924">
    <property type="term" value="F:GTPase activity"/>
    <property type="evidence" value="ECO:0007669"/>
    <property type="project" value="InterPro"/>
</dbReference>
<dbReference type="PROSITE" id="PS51718">
    <property type="entry name" value="G_DYNAMIN_2"/>
    <property type="match status" value="1"/>
</dbReference>
<dbReference type="SUPFAM" id="SSF52540">
    <property type="entry name" value="P-loop containing nucleoside triphosphate hydrolases"/>
    <property type="match status" value="1"/>
</dbReference>
<dbReference type="PANTHER" id="PTHR11566">
    <property type="entry name" value="DYNAMIN"/>
    <property type="match status" value="1"/>
</dbReference>
<dbReference type="GO" id="GO:0005874">
    <property type="term" value="C:microtubule"/>
    <property type="evidence" value="ECO:0007669"/>
    <property type="project" value="TreeGrafter"/>
</dbReference>
<accession>A0AAW1DBF3</accession>
<dbReference type="EMBL" id="JAPXFL010000004">
    <property type="protein sequence ID" value="KAK9507832.1"/>
    <property type="molecule type" value="Genomic_DNA"/>
</dbReference>
<proteinExistence type="predicted"/>
<gene>
    <name evidence="5" type="ORF">O3M35_007606</name>
</gene>
<dbReference type="InterPro" id="IPR027417">
    <property type="entry name" value="P-loop_NTPase"/>
</dbReference>
<feature type="domain" description="GED" evidence="3">
    <location>
        <begin position="530"/>
        <end position="622"/>
    </location>
</feature>
<organism evidence="5 6">
    <name type="scientific">Rhynocoris fuscipes</name>
    <dbReference type="NCBI Taxonomy" id="488301"/>
    <lineage>
        <taxon>Eukaryota</taxon>
        <taxon>Metazoa</taxon>
        <taxon>Ecdysozoa</taxon>
        <taxon>Arthropoda</taxon>
        <taxon>Hexapoda</taxon>
        <taxon>Insecta</taxon>
        <taxon>Pterygota</taxon>
        <taxon>Neoptera</taxon>
        <taxon>Paraneoptera</taxon>
        <taxon>Hemiptera</taxon>
        <taxon>Heteroptera</taxon>
        <taxon>Panheteroptera</taxon>
        <taxon>Cimicomorpha</taxon>
        <taxon>Reduviidae</taxon>
        <taxon>Harpactorinae</taxon>
        <taxon>Harpactorini</taxon>
        <taxon>Rhynocoris</taxon>
    </lineage>
</organism>
<dbReference type="InterPro" id="IPR030381">
    <property type="entry name" value="G_DYNAMIN_dom"/>
</dbReference>
<evidence type="ECO:0000313" key="6">
    <source>
        <dbReference type="Proteomes" id="UP001461498"/>
    </source>
</evidence>
<dbReference type="Pfam" id="PF02212">
    <property type="entry name" value="GED"/>
    <property type="match status" value="1"/>
</dbReference>
<evidence type="ECO:0000256" key="1">
    <source>
        <dbReference type="ARBA" id="ARBA00022741"/>
    </source>
</evidence>
<dbReference type="Gene3D" id="1.20.120.1240">
    <property type="entry name" value="Dynamin, middle domain"/>
    <property type="match status" value="1"/>
</dbReference>
<dbReference type="PANTHER" id="PTHR11566:SF21">
    <property type="entry name" value="DYNAMIN RELATED PROTEIN 1, ISOFORM A"/>
    <property type="match status" value="1"/>
</dbReference>
<dbReference type="InterPro" id="IPR001401">
    <property type="entry name" value="Dynamin_GTPase"/>
</dbReference>
<sequence length="630" mass="72218">MIQIDTLQSTNKLQQTSEKLKYLSTLLNCEQYQLPPIIITGDYQSGKSSLIENLIGCSFLPKETRCPIEISLEYNENNDMPDWAVFSHAPNFLITDFTDVKQKVESETIKRLSTANDSISDEPVSLKIYSNKFLNLNLVDLPGLHKRNSEGNDGQEIEKKLIRITMDYISNKNCIILVTAALDDDLKSINALKLANQVDPQGLRTLLILTKLDIIDPKSSKIREIIDIFNGKIQSLNLKIIGIINKAKSIQDETFFLIKYYPQIANKFGKLRLMNVLNNLFSKFLTEYLKKLKESISLSYWKHKQSLSKIGEPVDDDYKSMLETISKFNVLYTSTILGPGKELDTKELTGGARINYIFRDIFAQAIRSIDPLRGFSRASLLTAIRNANGVKSTVFIPDICLELLIKKEVKKLENPSLKCVQLVFEEMQKTVYSCVINTQLDRFPKLREKIINIVLDLIQSRIESTNNMVKQLINIHSAYINTAHPDFLSQKRRYDNNSHELYSPRRNHAHELVAYQAGDNTSNFDTDNECIIVENLIASYFNIVRTAIEDCVPKTIMHFLINYIIENLQSELITKLFKNGLPPKEMMTESDDIVRERQRTMEIIDNHEKAINLMSNICESLENSCNKIQY</sequence>
<dbReference type="SMART" id="SM00053">
    <property type="entry name" value="DYNc"/>
    <property type="match status" value="1"/>
</dbReference>
<dbReference type="InterPro" id="IPR045063">
    <property type="entry name" value="Dynamin_N"/>
</dbReference>
<dbReference type="Proteomes" id="UP001461498">
    <property type="component" value="Unassembled WGS sequence"/>
</dbReference>
<protein>
    <submittedName>
        <fullName evidence="5">Uncharacterized protein</fullName>
    </submittedName>
</protein>
<keyword evidence="6" id="KW-1185">Reference proteome</keyword>
<evidence type="ECO:0000313" key="5">
    <source>
        <dbReference type="EMBL" id="KAK9507832.1"/>
    </source>
</evidence>
<feature type="domain" description="Dynamin-type G" evidence="4">
    <location>
        <begin position="31"/>
        <end position="313"/>
    </location>
</feature>
<dbReference type="Gene3D" id="3.40.50.300">
    <property type="entry name" value="P-loop containing nucleotide triphosphate hydrolases"/>
    <property type="match status" value="1"/>
</dbReference>
<dbReference type="PRINTS" id="PR00195">
    <property type="entry name" value="DYNAMIN"/>
</dbReference>
<dbReference type="GO" id="GO:0016559">
    <property type="term" value="P:peroxisome fission"/>
    <property type="evidence" value="ECO:0007669"/>
    <property type="project" value="TreeGrafter"/>
</dbReference>
<dbReference type="SMART" id="SM00302">
    <property type="entry name" value="GED"/>
    <property type="match status" value="1"/>
</dbReference>
<dbReference type="GO" id="GO:0008017">
    <property type="term" value="F:microtubule binding"/>
    <property type="evidence" value="ECO:0007669"/>
    <property type="project" value="TreeGrafter"/>
</dbReference>
<evidence type="ECO:0000259" key="4">
    <source>
        <dbReference type="PROSITE" id="PS51718"/>
    </source>
</evidence>
<keyword evidence="2" id="KW-0342">GTP-binding</keyword>
<dbReference type="GO" id="GO:0005739">
    <property type="term" value="C:mitochondrion"/>
    <property type="evidence" value="ECO:0007669"/>
    <property type="project" value="TreeGrafter"/>
</dbReference>
<evidence type="ECO:0000259" key="3">
    <source>
        <dbReference type="PROSITE" id="PS51388"/>
    </source>
</evidence>
<dbReference type="PROSITE" id="PS51388">
    <property type="entry name" value="GED"/>
    <property type="match status" value="1"/>
</dbReference>
<dbReference type="GO" id="GO:0048312">
    <property type="term" value="P:intracellular distribution of mitochondria"/>
    <property type="evidence" value="ECO:0007669"/>
    <property type="project" value="TreeGrafter"/>
</dbReference>
<dbReference type="AlphaFoldDB" id="A0AAW1DBF3"/>
<dbReference type="Pfam" id="PF00350">
    <property type="entry name" value="Dynamin_N"/>
    <property type="match status" value="1"/>
</dbReference>
<dbReference type="GO" id="GO:0000266">
    <property type="term" value="P:mitochondrial fission"/>
    <property type="evidence" value="ECO:0007669"/>
    <property type="project" value="TreeGrafter"/>
</dbReference>
<dbReference type="CDD" id="cd08771">
    <property type="entry name" value="DLP_1"/>
    <property type="match status" value="1"/>
</dbReference>
<dbReference type="GO" id="GO:0016020">
    <property type="term" value="C:membrane"/>
    <property type="evidence" value="ECO:0007669"/>
    <property type="project" value="TreeGrafter"/>
</dbReference>
<dbReference type="Pfam" id="PF01031">
    <property type="entry name" value="Dynamin_M"/>
    <property type="match status" value="1"/>
</dbReference>
<comment type="caution">
    <text evidence="5">The sequence shown here is derived from an EMBL/GenBank/DDBJ whole genome shotgun (WGS) entry which is preliminary data.</text>
</comment>
<dbReference type="GO" id="GO:0006897">
    <property type="term" value="P:endocytosis"/>
    <property type="evidence" value="ECO:0007669"/>
    <property type="project" value="TreeGrafter"/>
</dbReference>
<dbReference type="InterPro" id="IPR003130">
    <property type="entry name" value="GED"/>
</dbReference>
<reference evidence="5 6" key="1">
    <citation type="submission" date="2022-12" db="EMBL/GenBank/DDBJ databases">
        <title>Chromosome-level genome assembly of true bugs.</title>
        <authorList>
            <person name="Ma L."/>
            <person name="Li H."/>
        </authorList>
    </citation>
    <scope>NUCLEOTIDE SEQUENCE [LARGE SCALE GENOMIC DNA]</scope>
    <source>
        <strain evidence="5">Lab_2022b</strain>
    </source>
</reference>